<protein>
    <submittedName>
        <fullName evidence="2">Isoamyl acetate-hydrolyzing esterase 1-like</fullName>
    </submittedName>
</protein>
<gene>
    <name evidence="2" type="ORF">LOD99_973</name>
</gene>
<dbReference type="InterPro" id="IPR036514">
    <property type="entry name" value="SGNH_hydro_sf"/>
</dbReference>
<dbReference type="Pfam" id="PF13472">
    <property type="entry name" value="Lipase_GDSL_2"/>
    <property type="match status" value="1"/>
</dbReference>
<keyword evidence="3" id="KW-1185">Reference proteome</keyword>
<evidence type="ECO:0000259" key="1">
    <source>
        <dbReference type="Pfam" id="PF13472"/>
    </source>
</evidence>
<dbReference type="PANTHER" id="PTHR14209:SF19">
    <property type="entry name" value="ISOAMYL ACETATE-HYDROLYZING ESTERASE 1 HOMOLOG"/>
    <property type="match status" value="1"/>
</dbReference>
<organism evidence="2 3">
    <name type="scientific">Oopsacas minuta</name>
    <dbReference type="NCBI Taxonomy" id="111878"/>
    <lineage>
        <taxon>Eukaryota</taxon>
        <taxon>Metazoa</taxon>
        <taxon>Porifera</taxon>
        <taxon>Hexactinellida</taxon>
        <taxon>Hexasterophora</taxon>
        <taxon>Lyssacinosida</taxon>
        <taxon>Leucopsacidae</taxon>
        <taxon>Oopsacas</taxon>
    </lineage>
</organism>
<feature type="domain" description="SGNH hydrolase-type esterase" evidence="1">
    <location>
        <begin position="7"/>
        <end position="189"/>
    </location>
</feature>
<dbReference type="SUPFAM" id="SSF52266">
    <property type="entry name" value="SGNH hydrolase"/>
    <property type="match status" value="1"/>
</dbReference>
<reference evidence="2 3" key="1">
    <citation type="journal article" date="2023" name="BMC Biol.">
        <title>The compact genome of the sponge Oopsacas minuta (Hexactinellida) is lacking key metazoan core genes.</title>
        <authorList>
            <person name="Santini S."/>
            <person name="Schenkelaars Q."/>
            <person name="Jourda C."/>
            <person name="Duchesne M."/>
            <person name="Belahbib H."/>
            <person name="Rocher C."/>
            <person name="Selva M."/>
            <person name="Riesgo A."/>
            <person name="Vervoort M."/>
            <person name="Leys S.P."/>
            <person name="Kodjabachian L."/>
            <person name="Le Bivic A."/>
            <person name="Borchiellini C."/>
            <person name="Claverie J.M."/>
            <person name="Renard E."/>
        </authorList>
    </citation>
    <scope>NUCLEOTIDE SEQUENCE [LARGE SCALE GENOMIC DNA]</scope>
    <source>
        <strain evidence="2">SPO-2</strain>
    </source>
</reference>
<name>A0AAV7K068_9METZ</name>
<dbReference type="InterPro" id="IPR013830">
    <property type="entry name" value="SGNH_hydro"/>
</dbReference>
<dbReference type="PANTHER" id="PTHR14209">
    <property type="entry name" value="ISOAMYL ACETATE-HYDROLYZING ESTERASE 1"/>
    <property type="match status" value="1"/>
</dbReference>
<dbReference type="Gene3D" id="3.40.50.1110">
    <property type="entry name" value="SGNH hydrolase"/>
    <property type="match status" value="1"/>
</dbReference>
<sequence length="232" mass="26270">MFKQVIALGDSLTEMGSDPALAGWVAQMQNLCSRKADVLNRGFSGYNTRYIKMILPLLKIDWQHTIFVTILLGTNDAEIPVHEDSGNVPISEFTANLREIIQHVLTQGVPADRIILITPPPVDEDKWFEVYKRKIWSNDLAKIYNETVLAVAGETGTHVIPIYSKIMAMPNWKSFLSDGIHLSQEGNQLLFEEVSKILTPVFDKLPNCFPNWKDIDPQHPELIFEKNNLSNP</sequence>
<dbReference type="EMBL" id="JAKMXF010000222">
    <property type="protein sequence ID" value="KAI6654577.1"/>
    <property type="molecule type" value="Genomic_DNA"/>
</dbReference>
<dbReference type="AlphaFoldDB" id="A0AAV7K068"/>
<dbReference type="CDD" id="cd01838">
    <property type="entry name" value="Isoamyl_acetate_hydrolase_like"/>
    <property type="match status" value="1"/>
</dbReference>
<proteinExistence type="predicted"/>
<evidence type="ECO:0000313" key="2">
    <source>
        <dbReference type="EMBL" id="KAI6654577.1"/>
    </source>
</evidence>
<accession>A0AAV7K068</accession>
<dbReference type="Proteomes" id="UP001165289">
    <property type="component" value="Unassembled WGS sequence"/>
</dbReference>
<dbReference type="InterPro" id="IPR045136">
    <property type="entry name" value="Iah1-like"/>
</dbReference>
<comment type="caution">
    <text evidence="2">The sequence shown here is derived from an EMBL/GenBank/DDBJ whole genome shotgun (WGS) entry which is preliminary data.</text>
</comment>
<evidence type="ECO:0000313" key="3">
    <source>
        <dbReference type="Proteomes" id="UP001165289"/>
    </source>
</evidence>